<name>A0A9Q3D497_9BASI</name>
<reference evidence="2" key="1">
    <citation type="submission" date="2021-03" db="EMBL/GenBank/DDBJ databases">
        <title>Draft genome sequence of rust myrtle Austropuccinia psidii MF-1, a brazilian biotype.</title>
        <authorList>
            <person name="Quecine M.C."/>
            <person name="Pachon D.M.R."/>
            <person name="Bonatelli M.L."/>
            <person name="Correr F.H."/>
            <person name="Franceschini L.M."/>
            <person name="Leite T.F."/>
            <person name="Margarido G.R.A."/>
            <person name="Almeida C.A."/>
            <person name="Ferrarezi J.A."/>
            <person name="Labate C.A."/>
        </authorList>
    </citation>
    <scope>NUCLEOTIDE SEQUENCE</scope>
    <source>
        <strain evidence="2">MF-1</strain>
    </source>
</reference>
<keyword evidence="3" id="KW-1185">Reference proteome</keyword>
<evidence type="ECO:0000256" key="1">
    <source>
        <dbReference type="SAM" id="MobiDB-lite"/>
    </source>
</evidence>
<dbReference type="Proteomes" id="UP000765509">
    <property type="component" value="Unassembled WGS sequence"/>
</dbReference>
<feature type="region of interest" description="Disordered" evidence="1">
    <location>
        <begin position="171"/>
        <end position="225"/>
    </location>
</feature>
<accession>A0A9Q3D497</accession>
<dbReference type="AlphaFoldDB" id="A0A9Q3D497"/>
<organism evidence="2 3">
    <name type="scientific">Austropuccinia psidii MF-1</name>
    <dbReference type="NCBI Taxonomy" id="1389203"/>
    <lineage>
        <taxon>Eukaryota</taxon>
        <taxon>Fungi</taxon>
        <taxon>Dikarya</taxon>
        <taxon>Basidiomycota</taxon>
        <taxon>Pucciniomycotina</taxon>
        <taxon>Pucciniomycetes</taxon>
        <taxon>Pucciniales</taxon>
        <taxon>Sphaerophragmiaceae</taxon>
        <taxon>Austropuccinia</taxon>
    </lineage>
</organism>
<protein>
    <submittedName>
        <fullName evidence="2">Uncharacterized protein</fullName>
    </submittedName>
</protein>
<evidence type="ECO:0000313" key="2">
    <source>
        <dbReference type="EMBL" id="MBW0496636.1"/>
    </source>
</evidence>
<gene>
    <name evidence="2" type="ORF">O181_036351</name>
</gene>
<feature type="compositionally biased region" description="Polar residues" evidence="1">
    <location>
        <begin position="191"/>
        <end position="208"/>
    </location>
</feature>
<dbReference type="OrthoDB" id="2157866at2759"/>
<feature type="compositionally biased region" description="Polar residues" evidence="1">
    <location>
        <begin position="215"/>
        <end position="225"/>
    </location>
</feature>
<sequence>MENKRFKLAMHLKELGAIFQRICLEEIPFKDIMVITKGWKPNRKFKLLEERETRIRENKATIQAIEEQLNHTKPTLIPSGSQVVDQPNSPVASNNSGNSITAEPDRSYSDSFRLKGSRPNKISSGFTPFRNHKIGGQESPFFAIPCSCQGKKRIQREKQDLFWPQEERIRPEDPEGVGLGERSTKVPEIVVNTSRISSPRNRDITPNQNEHKSVTPESTFNSDHL</sequence>
<feature type="compositionally biased region" description="Polar residues" evidence="1">
    <location>
        <begin position="78"/>
        <end position="101"/>
    </location>
</feature>
<feature type="region of interest" description="Disordered" evidence="1">
    <location>
        <begin position="76"/>
        <end position="116"/>
    </location>
</feature>
<comment type="caution">
    <text evidence="2">The sequence shown here is derived from an EMBL/GenBank/DDBJ whole genome shotgun (WGS) entry which is preliminary data.</text>
</comment>
<evidence type="ECO:0000313" key="3">
    <source>
        <dbReference type="Proteomes" id="UP000765509"/>
    </source>
</evidence>
<proteinExistence type="predicted"/>
<dbReference type="EMBL" id="AVOT02013743">
    <property type="protein sequence ID" value="MBW0496636.1"/>
    <property type="molecule type" value="Genomic_DNA"/>
</dbReference>